<evidence type="ECO:0000313" key="4">
    <source>
        <dbReference type="EMBL" id="KAG0482721.1"/>
    </source>
</evidence>
<feature type="domain" description="Spt20-like SEP" evidence="2">
    <location>
        <begin position="66"/>
        <end position="214"/>
    </location>
</feature>
<sequence>MGVSFKVSKIGKRYAPKPIALQSECSPSESQKESSEGKDEPASNNKAGTAKAANSFAGSKGSALSEHDVSFTLNLFSNGYFVGKPCEVDKFQPLPQDLKSLLPYDRSSKGLFSAIETGWLPGDILDDIHCKYVNGAVVCEVRDYRKCIPEHGTVASPVVNRIRLRMSLENIVKDIPLIADDSWTYSDLMEVESRILKALQPKLDLTPIPRLDRLYSDPTIIKLDIDIGSKKRLRTTPDITITQNQAHGKKICIDGVPENANNITGDSGTSISNAAMQHAHEIASSQQLSDVISPSRSNNTLQVPVPDHSKFQPAVNLQGVMQGHGLPTNFIGVSSGISLSQNILGPYSDSASANVPLHGRRETQDSQLTFMPGPKRARQTIASLDGSQMQQGSPSLAGFNGSEIQWKNQNMHSLNDSKGFQYPNIGVPRFPQMNQEAGASVYFNQHVSRGLKEEQIDSDKLDKHDERSKEYLQPVMNEHALDQQQLRAQHHMQQSSMRAHLPPPNQWNNTRLSVEKDTRRDEVPTKRGKALPSPRVSSGPMVQSPVSSKSGEMSSGSVGAQYSAVAATSAPASLMDKAITNSNAAVGAPSVASSPNDSVHRQPQVSTSTRRKANSVPRTQTISAVGSPASVSNFNTPLNANSPSIGTQCMVDQVLLDRFSKIEMLTQRYQLNAKNNKVENYPARKPQPHSSQEVAQSLSNSSNSEDFTDPVQTLSKSIRCGNINTCKTRVITFIRPERFYQVAPVRIPSRLIMSEKSYDGTVAMQYGDADDADLISLDWWQTLPTTHYADLLAAQFCALMDRDGHHKAEDQVFQARTPSVRIGIAAGTPPLAVGMSSENAVSEGRQPDLTPAALSNTVVPPNSSGMAHLNTQNLSSNARMLGPGSVSQALSASQGYLPGPGMPGRNQQLEQPQLQQQQQQLQQLQNSQSQLQQQLPLPQIQRSSQVISNNHLSHLMGQSSNIQMGSNTIVNNKPSPMQFQMLQQQQQQQQQSQIPRNMMMGLGTAMGMANRGNSMVGLAGLSNVMGMGGVRGLSSSIGALSGLGNVNPNQMLPTSASSFAAGIRPASMSPTQAAAAAMATKIRMQNRAGIYGTQAGIATMPGNNSQMLPTSGLSMLNHALNRANMSSLQPNTTMASMGPPKISGSNFYMNQQNLQLQHQRLHQQHLQQQQLQQQQLQQQQMHQQQMQQQQSPQMQQQQQQQQQQISSPLQQSQVGSPSVAGSPSPMVMQQQQQQISPQQMSQQSPLSPQQFNSGALQQINNGSITAALPASPQLSSQTHGSVGSITSSPMEQLQVTNKGASSNV</sequence>
<feature type="region of interest" description="Disordered" evidence="1">
    <location>
        <begin position="485"/>
        <end position="556"/>
    </location>
</feature>
<feature type="region of interest" description="Disordered" evidence="1">
    <location>
        <begin position="918"/>
        <end position="937"/>
    </location>
</feature>
<feature type="compositionally biased region" description="Low complexity" evidence="1">
    <location>
        <begin position="1183"/>
        <end position="1250"/>
    </location>
</feature>
<gene>
    <name evidence="4" type="ORF">HPP92_010805</name>
</gene>
<feature type="compositionally biased region" description="Low complexity" evidence="1">
    <location>
        <begin position="544"/>
        <end position="556"/>
    </location>
</feature>
<feature type="compositionally biased region" description="Low complexity" evidence="1">
    <location>
        <begin position="485"/>
        <end position="494"/>
    </location>
</feature>
<dbReference type="Pfam" id="PF20474">
    <property type="entry name" value="PHL"/>
    <property type="match status" value="1"/>
</dbReference>
<dbReference type="Proteomes" id="UP000639772">
    <property type="component" value="Unassembled WGS sequence"/>
</dbReference>
<dbReference type="GO" id="GO:0003712">
    <property type="term" value="F:transcription coregulator activity"/>
    <property type="evidence" value="ECO:0007669"/>
    <property type="project" value="InterPro"/>
</dbReference>
<feature type="compositionally biased region" description="Polar residues" evidence="1">
    <location>
        <begin position="688"/>
        <end position="709"/>
    </location>
</feature>
<comment type="caution">
    <text evidence="4">The sequence shown here is derived from an EMBL/GenBank/DDBJ whole genome shotgun (WGS) entry which is preliminary data.</text>
</comment>
<dbReference type="PANTHER" id="PTHR13526">
    <property type="entry name" value="TRANSCRIPTION FACTOR SPT20 HOMOLOG"/>
    <property type="match status" value="1"/>
</dbReference>
<accession>A0A835QZK8</accession>
<feature type="domain" description="PHL" evidence="3">
    <location>
        <begin position="668"/>
        <end position="812"/>
    </location>
</feature>
<feature type="compositionally biased region" description="Polar residues" evidence="1">
    <location>
        <begin position="885"/>
        <end position="894"/>
    </location>
</feature>
<dbReference type="InterPro" id="IPR046467">
    <property type="entry name" value="PHL_dom"/>
</dbReference>
<feature type="region of interest" description="Disordered" evidence="1">
    <location>
        <begin position="588"/>
        <end position="632"/>
    </location>
</feature>
<feature type="region of interest" description="Disordered" evidence="1">
    <location>
        <begin position="1127"/>
        <end position="1146"/>
    </location>
</feature>
<dbReference type="Pfam" id="PF12090">
    <property type="entry name" value="Spt20_SEP"/>
    <property type="match status" value="1"/>
</dbReference>
<dbReference type="GO" id="GO:0006357">
    <property type="term" value="P:regulation of transcription by RNA polymerase II"/>
    <property type="evidence" value="ECO:0007669"/>
    <property type="project" value="TreeGrafter"/>
</dbReference>
<reference evidence="4 5" key="1">
    <citation type="journal article" date="2020" name="Nat. Food">
        <title>A phased Vanilla planifolia genome enables genetic improvement of flavour and production.</title>
        <authorList>
            <person name="Hasing T."/>
            <person name="Tang H."/>
            <person name="Brym M."/>
            <person name="Khazi F."/>
            <person name="Huang T."/>
            <person name="Chambers A.H."/>
        </authorList>
    </citation>
    <scope>NUCLEOTIDE SEQUENCE [LARGE SCALE GENOMIC DNA]</scope>
    <source>
        <tissue evidence="4">Leaf</tissue>
    </source>
</reference>
<feature type="region of interest" description="Disordered" evidence="1">
    <location>
        <begin position="1183"/>
        <end position="1253"/>
    </location>
</feature>
<dbReference type="EMBL" id="JADCNM010000005">
    <property type="protein sequence ID" value="KAG0482721.1"/>
    <property type="molecule type" value="Genomic_DNA"/>
</dbReference>
<organism evidence="4 5">
    <name type="scientific">Vanilla planifolia</name>
    <name type="common">Vanilla</name>
    <dbReference type="NCBI Taxonomy" id="51239"/>
    <lineage>
        <taxon>Eukaryota</taxon>
        <taxon>Viridiplantae</taxon>
        <taxon>Streptophyta</taxon>
        <taxon>Embryophyta</taxon>
        <taxon>Tracheophyta</taxon>
        <taxon>Spermatophyta</taxon>
        <taxon>Magnoliopsida</taxon>
        <taxon>Liliopsida</taxon>
        <taxon>Asparagales</taxon>
        <taxon>Orchidaceae</taxon>
        <taxon>Vanilloideae</taxon>
        <taxon>Vanilleae</taxon>
        <taxon>Vanilla</taxon>
    </lineage>
</organism>
<protein>
    <submittedName>
        <fullName evidence="4">Uncharacterized protein</fullName>
    </submittedName>
</protein>
<dbReference type="OrthoDB" id="1932706at2759"/>
<feature type="compositionally biased region" description="Polar residues" evidence="1">
    <location>
        <begin position="616"/>
        <end position="632"/>
    </location>
</feature>
<evidence type="ECO:0000259" key="2">
    <source>
        <dbReference type="Pfam" id="PF12090"/>
    </source>
</evidence>
<feature type="compositionally biased region" description="Basic and acidic residues" evidence="1">
    <location>
        <begin position="30"/>
        <end position="41"/>
    </location>
</feature>
<dbReference type="InterPro" id="IPR021950">
    <property type="entry name" value="Spt20"/>
</dbReference>
<dbReference type="InterPro" id="IPR046468">
    <property type="entry name" value="Spt20-like_SEP"/>
</dbReference>
<dbReference type="PANTHER" id="PTHR13526:SF8">
    <property type="entry name" value="TRANSCRIPTION FACTOR SPT20 HOMOLOG"/>
    <property type="match status" value="1"/>
</dbReference>
<feature type="region of interest" description="Disordered" evidence="1">
    <location>
        <begin position="18"/>
        <end position="51"/>
    </location>
</feature>
<feature type="compositionally biased region" description="Polar residues" evidence="1">
    <location>
        <begin position="1272"/>
        <end position="1304"/>
    </location>
</feature>
<feature type="region of interest" description="Disordered" evidence="1">
    <location>
        <begin position="1267"/>
        <end position="1304"/>
    </location>
</feature>
<evidence type="ECO:0000256" key="1">
    <source>
        <dbReference type="SAM" id="MobiDB-lite"/>
    </source>
</evidence>
<name>A0A835QZK8_VANPL</name>
<dbReference type="GO" id="GO:0000124">
    <property type="term" value="C:SAGA complex"/>
    <property type="evidence" value="ECO:0007669"/>
    <property type="project" value="InterPro"/>
</dbReference>
<evidence type="ECO:0000313" key="5">
    <source>
        <dbReference type="Proteomes" id="UP000639772"/>
    </source>
</evidence>
<feature type="region of interest" description="Disordered" evidence="1">
    <location>
        <begin position="679"/>
        <end position="709"/>
    </location>
</feature>
<feature type="region of interest" description="Disordered" evidence="1">
    <location>
        <begin position="878"/>
        <end position="912"/>
    </location>
</feature>
<evidence type="ECO:0000259" key="3">
    <source>
        <dbReference type="Pfam" id="PF20474"/>
    </source>
</evidence>
<proteinExistence type="predicted"/>
<feature type="compositionally biased region" description="Basic and acidic residues" evidence="1">
    <location>
        <begin position="513"/>
        <end position="525"/>
    </location>
</feature>